<dbReference type="EMBL" id="BART01004031">
    <property type="protein sequence ID" value="GAG65280.1"/>
    <property type="molecule type" value="Genomic_DNA"/>
</dbReference>
<gene>
    <name evidence="1" type="ORF">S01H4_10497</name>
</gene>
<comment type="caution">
    <text evidence="1">The sequence shown here is derived from an EMBL/GenBank/DDBJ whole genome shotgun (WGS) entry which is preliminary data.</text>
</comment>
<protein>
    <submittedName>
        <fullName evidence="1">Uncharacterized protein</fullName>
    </submittedName>
</protein>
<feature type="non-terminal residue" evidence="1">
    <location>
        <position position="1"/>
    </location>
</feature>
<organism evidence="1">
    <name type="scientific">marine sediment metagenome</name>
    <dbReference type="NCBI Taxonomy" id="412755"/>
    <lineage>
        <taxon>unclassified sequences</taxon>
        <taxon>metagenomes</taxon>
        <taxon>ecological metagenomes</taxon>
    </lineage>
</organism>
<dbReference type="AlphaFoldDB" id="X0Z7A4"/>
<sequence length="175" mass="20641">GHEIKVIDANNYQNNEYKKLYLHINDKLKTKVESNILYIRTVDTGSYDGRVGLGFITEDFKVNGIYVSGNTYRTHPIHIFLEPTITQEDQKLLKYYFNFILETFREKLDSEFLTTYKYSDAEYTRKYLGLTQVRSLIETFPIIDMNSDDTVILNNLMNSKNFDSVILFLNKFKKK</sequence>
<proteinExistence type="predicted"/>
<name>X0Z7A4_9ZZZZ</name>
<accession>X0Z7A4</accession>
<reference evidence="1" key="1">
    <citation type="journal article" date="2014" name="Front. Microbiol.">
        <title>High frequency of phylogenetically diverse reductive dehalogenase-homologous genes in deep subseafloor sedimentary metagenomes.</title>
        <authorList>
            <person name="Kawai M."/>
            <person name="Futagami T."/>
            <person name="Toyoda A."/>
            <person name="Takaki Y."/>
            <person name="Nishi S."/>
            <person name="Hori S."/>
            <person name="Arai W."/>
            <person name="Tsubouchi T."/>
            <person name="Morono Y."/>
            <person name="Uchiyama I."/>
            <person name="Ito T."/>
            <person name="Fujiyama A."/>
            <person name="Inagaki F."/>
            <person name="Takami H."/>
        </authorList>
    </citation>
    <scope>NUCLEOTIDE SEQUENCE</scope>
    <source>
        <strain evidence="1">Expedition CK06-06</strain>
    </source>
</reference>
<evidence type="ECO:0000313" key="1">
    <source>
        <dbReference type="EMBL" id="GAG65280.1"/>
    </source>
</evidence>